<evidence type="ECO:0000256" key="1">
    <source>
        <dbReference type="ARBA" id="ARBA00023015"/>
    </source>
</evidence>
<evidence type="ECO:0000256" key="5">
    <source>
        <dbReference type="SAM" id="MobiDB-lite"/>
    </source>
</evidence>
<evidence type="ECO:0000256" key="2">
    <source>
        <dbReference type="ARBA" id="ARBA00023125"/>
    </source>
</evidence>
<gene>
    <name evidence="7" type="ORF">N7494_012582</name>
</gene>
<feature type="region of interest" description="Disordered" evidence="5">
    <location>
        <begin position="130"/>
        <end position="166"/>
    </location>
</feature>
<organism evidence="7 8">
    <name type="scientific">Penicillium frequentans</name>
    <dbReference type="NCBI Taxonomy" id="3151616"/>
    <lineage>
        <taxon>Eukaryota</taxon>
        <taxon>Fungi</taxon>
        <taxon>Dikarya</taxon>
        <taxon>Ascomycota</taxon>
        <taxon>Pezizomycotina</taxon>
        <taxon>Eurotiomycetes</taxon>
        <taxon>Eurotiomycetidae</taxon>
        <taxon>Eurotiales</taxon>
        <taxon>Aspergillaceae</taxon>
        <taxon>Penicillium</taxon>
    </lineage>
</organism>
<feature type="domain" description="Zn(2)-C6 fungal-type" evidence="6">
    <location>
        <begin position="247"/>
        <end position="274"/>
    </location>
</feature>
<evidence type="ECO:0000313" key="8">
    <source>
        <dbReference type="Proteomes" id="UP001220324"/>
    </source>
</evidence>
<dbReference type="GO" id="GO:0008270">
    <property type="term" value="F:zinc ion binding"/>
    <property type="evidence" value="ECO:0007669"/>
    <property type="project" value="InterPro"/>
</dbReference>
<keyword evidence="1" id="KW-0805">Transcription regulation</keyword>
<dbReference type="InterPro" id="IPR036864">
    <property type="entry name" value="Zn2-C6_fun-type_DNA-bd_sf"/>
</dbReference>
<feature type="region of interest" description="Disordered" evidence="5">
    <location>
        <begin position="596"/>
        <end position="635"/>
    </location>
</feature>
<name>A0AAD6CPM4_9EURO</name>
<dbReference type="AlphaFoldDB" id="A0AAD6CPM4"/>
<dbReference type="GO" id="GO:0003677">
    <property type="term" value="F:DNA binding"/>
    <property type="evidence" value="ECO:0007669"/>
    <property type="project" value="UniProtKB-KW"/>
</dbReference>
<evidence type="ECO:0000259" key="6">
    <source>
        <dbReference type="PROSITE" id="PS00463"/>
    </source>
</evidence>
<feature type="region of interest" description="Disordered" evidence="5">
    <location>
        <begin position="1"/>
        <end position="42"/>
    </location>
</feature>
<dbReference type="Proteomes" id="UP001220324">
    <property type="component" value="Unassembled WGS sequence"/>
</dbReference>
<evidence type="ECO:0000256" key="3">
    <source>
        <dbReference type="ARBA" id="ARBA00023163"/>
    </source>
</evidence>
<feature type="compositionally biased region" description="Polar residues" evidence="5">
    <location>
        <begin position="132"/>
        <end position="145"/>
    </location>
</feature>
<evidence type="ECO:0000313" key="7">
    <source>
        <dbReference type="EMBL" id="KAJ5525932.1"/>
    </source>
</evidence>
<dbReference type="GO" id="GO:0000981">
    <property type="term" value="F:DNA-binding transcription factor activity, RNA polymerase II-specific"/>
    <property type="evidence" value="ECO:0007669"/>
    <property type="project" value="InterPro"/>
</dbReference>
<proteinExistence type="predicted"/>
<keyword evidence="4" id="KW-0539">Nucleus</keyword>
<dbReference type="InterPro" id="IPR001138">
    <property type="entry name" value="Zn2Cys6_DnaBD"/>
</dbReference>
<reference evidence="7 8" key="1">
    <citation type="journal article" date="2023" name="IMA Fungus">
        <title>Comparative genomic study of the Penicillium genus elucidates a diverse pangenome and 15 lateral gene transfer events.</title>
        <authorList>
            <person name="Petersen C."/>
            <person name="Sorensen T."/>
            <person name="Nielsen M.R."/>
            <person name="Sondergaard T.E."/>
            <person name="Sorensen J.L."/>
            <person name="Fitzpatrick D.A."/>
            <person name="Frisvad J.C."/>
            <person name="Nielsen K.L."/>
        </authorList>
    </citation>
    <scope>NUCLEOTIDE SEQUENCE [LARGE SCALE GENOMIC DNA]</scope>
    <source>
        <strain evidence="7 8">IBT 35679</strain>
    </source>
</reference>
<sequence length="666" mass="74151">MYKQRGRSLAVSGSRPEDLISSHLNSGLTPPDPIYSSDSTQHGTIPQTLPLYQQYPLLCEPYDQSYNPFEGQANISFQGNGMGGQPAPNFVPININLFQNDFMMYPDQQPMGQSSSPLSKQDMSLNRYATPASLSQGSKSTTHSYSPDLPSVPKPVAEPSSSKRSFPVTSNEYRYVPSHYSKAVASAPMASLQSTKRERPSPQVSTLQWIAEDPTSKQRHHEKRVRTQLDVENRKEEIQKLKEFGGACLWCHRSKKKCDPAQNCQPCRANKRKCVRSSSQLCLIGHFNPTHDSLMSFGPPSQEALNIMYLMADQAFSDMPFVKAHLNIQHENRLPCLAVTKDDMDPFKSETRRLMNDFIFRATTRINSPELEMLTGAYSTHPLVVTVIKMTKSFITIRNLATTRVHLCISDTKLAQSTLFLLLIASLQNLAAASNSFTLVLCEALRRRNYDRTNPATKHQPPGSCSPSPVSLATELYFQIVGGLLELTESPIVALIFKNVEQHLQEVHATLKSILASINANHPKSAEHTIKRIPGERIASISSIRYFELSFWVEWVDTNGHIRSTTAIEQGYAPELTSLEVEALLQSGIDNLGSLEKSTKEDEISPVSAEVPAQSISTETETDHASNTEGFDSPSAESGIFDDILNATPWDWVVADDELYFGFMDQ</sequence>
<keyword evidence="8" id="KW-1185">Reference proteome</keyword>
<dbReference type="CDD" id="cd00067">
    <property type="entry name" value="GAL4"/>
    <property type="match status" value="1"/>
</dbReference>
<dbReference type="PROSITE" id="PS00463">
    <property type="entry name" value="ZN2_CY6_FUNGAL_1"/>
    <property type="match status" value="1"/>
</dbReference>
<keyword evidence="2" id="KW-0238">DNA-binding</keyword>
<comment type="caution">
    <text evidence="7">The sequence shown here is derived from an EMBL/GenBank/DDBJ whole genome shotgun (WGS) entry which is preliminary data.</text>
</comment>
<dbReference type="SUPFAM" id="SSF57701">
    <property type="entry name" value="Zn2/Cys6 DNA-binding domain"/>
    <property type="match status" value="1"/>
</dbReference>
<evidence type="ECO:0000256" key="4">
    <source>
        <dbReference type="ARBA" id="ARBA00023242"/>
    </source>
</evidence>
<protein>
    <recommendedName>
        <fullName evidence="6">Zn(2)-C6 fungal-type domain-containing protein</fullName>
    </recommendedName>
</protein>
<keyword evidence="3" id="KW-0804">Transcription</keyword>
<dbReference type="EMBL" id="JAQIZZ010000008">
    <property type="protein sequence ID" value="KAJ5525932.1"/>
    <property type="molecule type" value="Genomic_DNA"/>
</dbReference>
<accession>A0AAD6CPM4</accession>